<reference evidence="2 3" key="1">
    <citation type="submission" date="2022-01" db="EMBL/GenBank/DDBJ databases">
        <title>Flavihumibacter sp. nov., isolated from sediment of a river.</title>
        <authorList>
            <person name="Liu H."/>
        </authorList>
    </citation>
    <scope>NUCLEOTIDE SEQUENCE [LARGE SCALE GENOMIC DNA]</scope>
    <source>
        <strain evidence="2 3">RY-1</strain>
    </source>
</reference>
<feature type="transmembrane region" description="Helical" evidence="1">
    <location>
        <begin position="28"/>
        <end position="45"/>
    </location>
</feature>
<organism evidence="2 3">
    <name type="scientific">Flavihumibacter fluminis</name>
    <dbReference type="NCBI Taxonomy" id="2909236"/>
    <lineage>
        <taxon>Bacteria</taxon>
        <taxon>Pseudomonadati</taxon>
        <taxon>Bacteroidota</taxon>
        <taxon>Chitinophagia</taxon>
        <taxon>Chitinophagales</taxon>
        <taxon>Chitinophagaceae</taxon>
        <taxon>Flavihumibacter</taxon>
    </lineage>
</organism>
<evidence type="ECO:0008006" key="4">
    <source>
        <dbReference type="Google" id="ProtNLM"/>
    </source>
</evidence>
<accession>A0ABS9BJ71</accession>
<comment type="caution">
    <text evidence="2">The sequence shown here is derived from an EMBL/GenBank/DDBJ whole genome shotgun (WGS) entry which is preliminary data.</text>
</comment>
<protein>
    <recommendedName>
        <fullName evidence="4">Subunit length determinant protein</fullName>
    </recommendedName>
</protein>
<name>A0ABS9BJ71_9BACT</name>
<feature type="transmembrane region" description="Helical" evidence="1">
    <location>
        <begin position="318"/>
        <end position="339"/>
    </location>
</feature>
<keyword evidence="1" id="KW-0812">Transmembrane</keyword>
<sequence>MEEYYSLHEIARVTREFRNYALANWKKALLVFISCIALSIAYYFYQKPKYEAITTFILEEKSSGGGLSGLASQIGLDIGGLIGGGSVFAGDNILDILQSKAILQKVLVSKVDPSKGPESETLADLFLEFRNWKKKWSPEEVQKISYSNLKHPDSLNQKQDSVINEIREYLVKKSLSVDRANKKGSIIKVQVNASNPVFARLLADRLVIEASKMFLSIRTGNALANIDRLQKRADSLLVLLNSKSYNAASTQLLDANPGMKVAGIPTEIAMRDKTVISTVYVEVMKNLEASKMLLSQQTPAIQILDKPSELLEDKRKSLLLLIIVGIAAGGFLGVGWLFVKFLFKQG</sequence>
<keyword evidence="1" id="KW-0472">Membrane</keyword>
<keyword evidence="1" id="KW-1133">Transmembrane helix</keyword>
<dbReference type="EMBL" id="JAKEVY010000003">
    <property type="protein sequence ID" value="MCF1715275.1"/>
    <property type="molecule type" value="Genomic_DNA"/>
</dbReference>
<keyword evidence="3" id="KW-1185">Reference proteome</keyword>
<gene>
    <name evidence="2" type="ORF">L0U88_11615</name>
</gene>
<dbReference type="PANTHER" id="PTHR32309:SF31">
    <property type="entry name" value="CAPSULAR EXOPOLYSACCHARIDE FAMILY"/>
    <property type="match status" value="1"/>
</dbReference>
<evidence type="ECO:0000313" key="2">
    <source>
        <dbReference type="EMBL" id="MCF1715275.1"/>
    </source>
</evidence>
<dbReference type="PANTHER" id="PTHR32309">
    <property type="entry name" value="TYROSINE-PROTEIN KINASE"/>
    <property type="match status" value="1"/>
</dbReference>
<evidence type="ECO:0000256" key="1">
    <source>
        <dbReference type="SAM" id="Phobius"/>
    </source>
</evidence>
<evidence type="ECO:0000313" key="3">
    <source>
        <dbReference type="Proteomes" id="UP001200145"/>
    </source>
</evidence>
<dbReference type="RefSeq" id="WP_234866231.1">
    <property type="nucleotide sequence ID" value="NZ_JAKEVY010000003.1"/>
</dbReference>
<dbReference type="Proteomes" id="UP001200145">
    <property type="component" value="Unassembled WGS sequence"/>
</dbReference>
<dbReference type="InterPro" id="IPR050445">
    <property type="entry name" value="Bact_polysacc_biosynth/exp"/>
</dbReference>
<proteinExistence type="predicted"/>